<keyword evidence="7" id="KW-0256">Endoplasmic reticulum</keyword>
<dbReference type="PANTHER" id="PTHR48043:SF161">
    <property type="entry name" value="UDP GLUCURONOSYLTRANSFERASE FAMILY 1 MEMBER A1"/>
    <property type="match status" value="1"/>
</dbReference>
<evidence type="ECO:0000256" key="5">
    <source>
        <dbReference type="ARBA" id="ARBA00022679"/>
    </source>
</evidence>
<evidence type="ECO:0000256" key="3">
    <source>
        <dbReference type="ARBA" id="ARBA00012544"/>
    </source>
</evidence>
<gene>
    <name evidence="12" type="ORF">EOD39_8686</name>
</gene>
<dbReference type="SUPFAM" id="SSF53756">
    <property type="entry name" value="UDP-Glycosyltransferase/glycogen phosphorylase"/>
    <property type="match status" value="2"/>
</dbReference>
<keyword evidence="13" id="KW-1185">Reference proteome</keyword>
<evidence type="ECO:0000256" key="4">
    <source>
        <dbReference type="ARBA" id="ARBA00022676"/>
    </source>
</evidence>
<keyword evidence="5 12" id="KW-0808">Transferase</keyword>
<evidence type="ECO:0000313" key="13">
    <source>
        <dbReference type="Proteomes" id="UP000289886"/>
    </source>
</evidence>
<keyword evidence="10" id="KW-0325">Glycoprotein</keyword>
<dbReference type="EC" id="2.4.1.17" evidence="3"/>
<dbReference type="AlphaFoldDB" id="A0A662YW40"/>
<dbReference type="GO" id="GO:0005789">
    <property type="term" value="C:endoplasmic reticulum membrane"/>
    <property type="evidence" value="ECO:0007669"/>
    <property type="project" value="UniProtKB-SubCell"/>
</dbReference>
<evidence type="ECO:0000256" key="6">
    <source>
        <dbReference type="ARBA" id="ARBA00022692"/>
    </source>
</evidence>
<feature type="chain" id="PRO_5024799968" description="glucuronosyltransferase" evidence="11">
    <location>
        <begin position="25"/>
        <end position="617"/>
    </location>
</feature>
<protein>
    <recommendedName>
        <fullName evidence="3">glucuronosyltransferase</fullName>
        <ecNumber evidence="3">2.4.1.17</ecNumber>
    </recommendedName>
</protein>
<evidence type="ECO:0000256" key="7">
    <source>
        <dbReference type="ARBA" id="ARBA00022824"/>
    </source>
</evidence>
<dbReference type="CDD" id="cd03784">
    <property type="entry name" value="GT1_Gtf-like"/>
    <property type="match status" value="1"/>
</dbReference>
<dbReference type="FunFam" id="3.40.50.2000:FF:000176">
    <property type="entry name" value="UDP glucuronosyltransferase 1 family, polypeptide A7"/>
    <property type="match status" value="1"/>
</dbReference>
<comment type="subcellular location">
    <subcellularLocation>
        <location evidence="1">Endoplasmic reticulum membrane</location>
        <topology evidence="1">Single-pass membrane protein</topology>
    </subcellularLocation>
</comment>
<reference evidence="12 13" key="1">
    <citation type="submission" date="2019-01" db="EMBL/GenBank/DDBJ databases">
        <title>Draft Genome and Complete Hox-Cluster Characterization of the Sterlet Sturgeon (Acipenser ruthenus).</title>
        <authorList>
            <person name="Wei Q."/>
        </authorList>
    </citation>
    <scope>NUCLEOTIDE SEQUENCE [LARGE SCALE GENOMIC DNA]</scope>
    <source>
        <strain evidence="12">WHYD16114868_AA</strain>
        <tissue evidence="12">Blood</tissue>
    </source>
</reference>
<keyword evidence="9" id="KW-0472">Membrane</keyword>
<evidence type="ECO:0000256" key="11">
    <source>
        <dbReference type="SAM" id="SignalP"/>
    </source>
</evidence>
<keyword evidence="8" id="KW-1133">Transmembrane helix</keyword>
<dbReference type="InterPro" id="IPR002213">
    <property type="entry name" value="UDP_glucos_trans"/>
</dbReference>
<dbReference type="GO" id="GO:0015020">
    <property type="term" value="F:glucuronosyltransferase activity"/>
    <property type="evidence" value="ECO:0007669"/>
    <property type="project" value="UniProtKB-EC"/>
</dbReference>
<accession>A0A662YW40</accession>
<evidence type="ECO:0000256" key="8">
    <source>
        <dbReference type="ARBA" id="ARBA00022989"/>
    </source>
</evidence>
<name>A0A662YW40_ACIRT</name>
<dbReference type="InterPro" id="IPR035595">
    <property type="entry name" value="UDP_glycos_trans_CS"/>
</dbReference>
<dbReference type="Gene3D" id="3.40.50.2000">
    <property type="entry name" value="Glycogen Phosphorylase B"/>
    <property type="match status" value="3"/>
</dbReference>
<dbReference type="InterPro" id="IPR050271">
    <property type="entry name" value="UDP-glycosyltransferase"/>
</dbReference>
<dbReference type="PROSITE" id="PS00375">
    <property type="entry name" value="UDPGT"/>
    <property type="match status" value="2"/>
</dbReference>
<comment type="similarity">
    <text evidence="2">Belongs to the UDP-glycosyltransferase family.</text>
</comment>
<proteinExistence type="inferred from homology"/>
<dbReference type="Proteomes" id="UP000289886">
    <property type="component" value="Unassembled WGS sequence"/>
</dbReference>
<feature type="signal peptide" evidence="11">
    <location>
        <begin position="1"/>
        <end position="24"/>
    </location>
</feature>
<evidence type="ECO:0000313" key="12">
    <source>
        <dbReference type="EMBL" id="RXN00788.1"/>
    </source>
</evidence>
<dbReference type="PANTHER" id="PTHR48043">
    <property type="entry name" value="EG:EG0003.4 PROTEIN-RELATED"/>
    <property type="match status" value="1"/>
</dbReference>
<keyword evidence="6" id="KW-0812">Transmembrane</keyword>
<comment type="caution">
    <text evidence="12">The sequence shown here is derived from an EMBL/GenBank/DDBJ whole genome shotgun (WGS) entry which is preliminary data.</text>
</comment>
<organism evidence="12 13">
    <name type="scientific">Acipenser ruthenus</name>
    <name type="common">Sterlet sturgeon</name>
    <dbReference type="NCBI Taxonomy" id="7906"/>
    <lineage>
        <taxon>Eukaryota</taxon>
        <taxon>Metazoa</taxon>
        <taxon>Chordata</taxon>
        <taxon>Craniata</taxon>
        <taxon>Vertebrata</taxon>
        <taxon>Euteleostomi</taxon>
        <taxon>Actinopterygii</taxon>
        <taxon>Chondrostei</taxon>
        <taxon>Acipenseriformes</taxon>
        <taxon>Acipenseridae</taxon>
        <taxon>Acipenser</taxon>
    </lineage>
</organism>
<sequence>MGRAVCYPARGLLLLLAVLWSAEGGKLLVVPADGSHWLSMKILAEELGQRGHEVVVLVPEASILIKGSDLYKTVMFAVPYSKEEVAGNIGMLRDSVFHNGSHQEGLLINMERIQMFQVFQARGCESLLYNAKLMAQLEREEFDALLTDPFLPCGVIIAEKLAVPAVFFLRGVPCGMDKMAAQCPSPPSFVPRDFTDNTDHMTFPQRVQNLLSALLQPMLCRIIYSSFDELASRYLQRDISFQELMSHGAVWLLRYDFTFEYPRPLMPNMVLIGGINCGVKKGLPVELEEFVNSSGEHGFVVFTLGSLISEMPLEKVKQFAEALGKIPQKVIWRFTGPTPENLSANIKLMKWMPQNDLLAHPKARVFMTHGGTHGIYEGICNGVPMVMLPLFGDQADNVQRVASRGVGVVLNIHDMTSQSLLDALNTVINDKSVKSRTRPAWHQVLTWVIWRFTGPTPENLSANIKLMKWMPQNDLLAHPKARVFMTHGGTHGIYEGICNGVPMVMLPLFGDQADNVQRVASRGVGVVLNIHDMTSQSLLDALNTVINDKSYKENTMRLSTVHKDRPIEPIDLAVHWTEFVMRHKGAEHLRPAAHDLNWIQYHCLDKMLQKIREEEEV</sequence>
<dbReference type="EMBL" id="SCEB01000127">
    <property type="protein sequence ID" value="RXN00788.1"/>
    <property type="molecule type" value="Genomic_DNA"/>
</dbReference>
<dbReference type="FunFam" id="3.40.50.2000:FF:000001">
    <property type="entry name" value="UDP-glucuronosyltransferase"/>
    <property type="match status" value="1"/>
</dbReference>
<evidence type="ECO:0000256" key="10">
    <source>
        <dbReference type="ARBA" id="ARBA00023180"/>
    </source>
</evidence>
<evidence type="ECO:0000256" key="1">
    <source>
        <dbReference type="ARBA" id="ARBA00004389"/>
    </source>
</evidence>
<evidence type="ECO:0000256" key="2">
    <source>
        <dbReference type="ARBA" id="ARBA00009995"/>
    </source>
</evidence>
<keyword evidence="11" id="KW-0732">Signal</keyword>
<evidence type="ECO:0000256" key="9">
    <source>
        <dbReference type="ARBA" id="ARBA00023136"/>
    </source>
</evidence>
<dbReference type="Pfam" id="PF00201">
    <property type="entry name" value="UDPGT"/>
    <property type="match status" value="2"/>
</dbReference>
<keyword evidence="4" id="KW-0328">Glycosyltransferase</keyword>
<dbReference type="FunFam" id="3.40.50.2000:FF:000021">
    <property type="entry name" value="UDP-glucuronosyltransferase"/>
    <property type="match status" value="1"/>
</dbReference>